<dbReference type="Gene3D" id="3.40.960.10">
    <property type="entry name" value="VSR Endonuclease"/>
    <property type="match status" value="1"/>
</dbReference>
<feature type="domain" description="DUF559" evidence="1">
    <location>
        <begin position="9"/>
        <end position="111"/>
    </location>
</feature>
<dbReference type="EMBL" id="UOEI01000427">
    <property type="protein sequence ID" value="VAW05368.1"/>
    <property type="molecule type" value="Genomic_DNA"/>
</dbReference>
<evidence type="ECO:0000259" key="1">
    <source>
        <dbReference type="Pfam" id="PF04480"/>
    </source>
</evidence>
<dbReference type="Pfam" id="PF04480">
    <property type="entry name" value="DUF559"/>
    <property type="match status" value="1"/>
</dbReference>
<accession>A0A3B0SJ08</accession>
<dbReference type="SUPFAM" id="SSF52980">
    <property type="entry name" value="Restriction endonuclease-like"/>
    <property type="match status" value="1"/>
</dbReference>
<dbReference type="PANTHER" id="PTHR38590">
    <property type="entry name" value="BLL0828 PROTEIN"/>
    <property type="match status" value="1"/>
</dbReference>
<dbReference type="AlphaFoldDB" id="A0A3B0SJ08"/>
<gene>
    <name evidence="2" type="ORF">MNBD_ACTINO01-553</name>
</gene>
<reference evidence="2" key="1">
    <citation type="submission" date="2018-06" db="EMBL/GenBank/DDBJ databases">
        <authorList>
            <person name="Zhirakovskaya E."/>
        </authorList>
    </citation>
    <scope>NUCLEOTIDE SEQUENCE</scope>
</reference>
<dbReference type="CDD" id="cd01038">
    <property type="entry name" value="Endonuclease_DUF559"/>
    <property type="match status" value="1"/>
</dbReference>
<proteinExistence type="predicted"/>
<organism evidence="2">
    <name type="scientific">hydrothermal vent metagenome</name>
    <dbReference type="NCBI Taxonomy" id="652676"/>
    <lineage>
        <taxon>unclassified sequences</taxon>
        <taxon>metagenomes</taxon>
        <taxon>ecological metagenomes</taxon>
    </lineage>
</organism>
<name>A0A3B0SJ08_9ZZZZ</name>
<dbReference type="InterPro" id="IPR011335">
    <property type="entry name" value="Restrct_endonuc-II-like"/>
</dbReference>
<sequence>MTRQPAWRTRFARANRKDPTPAELALWQELRGSALGVRFRRQDPIGPYIADFSSRSHRLIVETDGESHTNAERDRIRDAWFHAHGWFVLRFDDNDVLDHLDETISLILQALHDPKNVVNPLNLPE</sequence>
<dbReference type="InterPro" id="IPR007569">
    <property type="entry name" value="DUF559"/>
</dbReference>
<protein>
    <recommendedName>
        <fullName evidence="1">DUF559 domain-containing protein</fullName>
    </recommendedName>
</protein>
<dbReference type="PANTHER" id="PTHR38590:SF1">
    <property type="entry name" value="BLL0828 PROTEIN"/>
    <property type="match status" value="1"/>
</dbReference>
<dbReference type="InterPro" id="IPR047216">
    <property type="entry name" value="Endonuclease_DUF559_bact"/>
</dbReference>
<evidence type="ECO:0000313" key="2">
    <source>
        <dbReference type="EMBL" id="VAW05368.1"/>
    </source>
</evidence>